<dbReference type="Gene3D" id="3.30.1150.10">
    <property type="match status" value="1"/>
</dbReference>
<evidence type="ECO:0000256" key="3">
    <source>
        <dbReference type="ARBA" id="ARBA00022448"/>
    </source>
</evidence>
<dbReference type="InterPro" id="IPR006260">
    <property type="entry name" value="TonB/TolA_C"/>
</dbReference>
<dbReference type="AlphaFoldDB" id="A0A932GPI4"/>
<dbReference type="PROSITE" id="PS52015">
    <property type="entry name" value="TONB_CTD"/>
    <property type="match status" value="1"/>
</dbReference>
<keyword evidence="5" id="KW-0997">Cell inner membrane</keyword>
<keyword evidence="9" id="KW-0472">Membrane</keyword>
<dbReference type="NCBIfam" id="TIGR01352">
    <property type="entry name" value="tonB_Cterm"/>
    <property type="match status" value="1"/>
</dbReference>
<evidence type="ECO:0000256" key="8">
    <source>
        <dbReference type="ARBA" id="ARBA00022989"/>
    </source>
</evidence>
<sequence length="111" mass="11782">MSGIPKGNGGGLNGEEAFVPLRIVGLKKPVYPEDSRRGRLGEEGTVILGVSVGADGKREKIRVVKSSGFSRLDQAAIAALESATFVPATRGGKPVPMEKKISFTFRLEDEP</sequence>
<dbReference type="GO" id="GO:0005886">
    <property type="term" value="C:plasma membrane"/>
    <property type="evidence" value="ECO:0007669"/>
    <property type="project" value="UniProtKB-SubCell"/>
</dbReference>
<dbReference type="Proteomes" id="UP000741360">
    <property type="component" value="Unassembled WGS sequence"/>
</dbReference>
<dbReference type="InterPro" id="IPR037682">
    <property type="entry name" value="TonB_C"/>
</dbReference>
<evidence type="ECO:0000256" key="9">
    <source>
        <dbReference type="ARBA" id="ARBA00023136"/>
    </source>
</evidence>
<keyword evidence="4" id="KW-1003">Cell membrane</keyword>
<evidence type="ECO:0000256" key="2">
    <source>
        <dbReference type="ARBA" id="ARBA00006555"/>
    </source>
</evidence>
<name>A0A932GPI4_UNCTE</name>
<keyword evidence="6" id="KW-0812">Transmembrane</keyword>
<dbReference type="Pfam" id="PF03544">
    <property type="entry name" value="TonB_C"/>
    <property type="match status" value="1"/>
</dbReference>
<dbReference type="GO" id="GO:0015031">
    <property type="term" value="P:protein transport"/>
    <property type="evidence" value="ECO:0007669"/>
    <property type="project" value="UniProtKB-KW"/>
</dbReference>
<keyword evidence="7" id="KW-0653">Protein transport</keyword>
<dbReference type="SUPFAM" id="SSF74653">
    <property type="entry name" value="TolA/TonB C-terminal domain"/>
    <property type="match status" value="1"/>
</dbReference>
<proteinExistence type="inferred from homology"/>
<comment type="subcellular location">
    <subcellularLocation>
        <location evidence="1">Cell inner membrane</location>
        <topology evidence="1">Single-pass membrane protein</topology>
        <orientation evidence="1">Periplasmic side</orientation>
    </subcellularLocation>
</comment>
<dbReference type="EMBL" id="JACPSX010000121">
    <property type="protein sequence ID" value="MBI3014733.1"/>
    <property type="molecule type" value="Genomic_DNA"/>
</dbReference>
<dbReference type="InterPro" id="IPR051045">
    <property type="entry name" value="TonB-dependent_transducer"/>
</dbReference>
<keyword evidence="3" id="KW-0813">Transport</keyword>
<dbReference type="PANTHER" id="PTHR33446:SF2">
    <property type="entry name" value="PROTEIN TONB"/>
    <property type="match status" value="1"/>
</dbReference>
<evidence type="ECO:0000256" key="6">
    <source>
        <dbReference type="ARBA" id="ARBA00022692"/>
    </source>
</evidence>
<evidence type="ECO:0000313" key="11">
    <source>
        <dbReference type="EMBL" id="MBI3014733.1"/>
    </source>
</evidence>
<feature type="domain" description="TonB C-terminal" evidence="10">
    <location>
        <begin position="16"/>
        <end position="111"/>
    </location>
</feature>
<organism evidence="11 12">
    <name type="scientific">Tectimicrobiota bacterium</name>
    <dbReference type="NCBI Taxonomy" id="2528274"/>
    <lineage>
        <taxon>Bacteria</taxon>
        <taxon>Pseudomonadati</taxon>
        <taxon>Nitrospinota/Tectimicrobiota group</taxon>
        <taxon>Candidatus Tectimicrobiota</taxon>
    </lineage>
</organism>
<comment type="caution">
    <text evidence="11">The sequence shown here is derived from an EMBL/GenBank/DDBJ whole genome shotgun (WGS) entry which is preliminary data.</text>
</comment>
<gene>
    <name evidence="11" type="ORF">HYY65_06685</name>
</gene>
<evidence type="ECO:0000256" key="5">
    <source>
        <dbReference type="ARBA" id="ARBA00022519"/>
    </source>
</evidence>
<protein>
    <submittedName>
        <fullName evidence="11">Energy transducer TonB</fullName>
    </submittedName>
</protein>
<keyword evidence="8" id="KW-1133">Transmembrane helix</keyword>
<accession>A0A932GPI4</accession>
<evidence type="ECO:0000256" key="1">
    <source>
        <dbReference type="ARBA" id="ARBA00004383"/>
    </source>
</evidence>
<evidence type="ECO:0000259" key="10">
    <source>
        <dbReference type="PROSITE" id="PS52015"/>
    </source>
</evidence>
<dbReference type="PANTHER" id="PTHR33446">
    <property type="entry name" value="PROTEIN TONB-RELATED"/>
    <property type="match status" value="1"/>
</dbReference>
<comment type="similarity">
    <text evidence="2">Belongs to the TonB family.</text>
</comment>
<evidence type="ECO:0000256" key="4">
    <source>
        <dbReference type="ARBA" id="ARBA00022475"/>
    </source>
</evidence>
<evidence type="ECO:0000256" key="7">
    <source>
        <dbReference type="ARBA" id="ARBA00022927"/>
    </source>
</evidence>
<dbReference type="GO" id="GO:0055085">
    <property type="term" value="P:transmembrane transport"/>
    <property type="evidence" value="ECO:0007669"/>
    <property type="project" value="InterPro"/>
</dbReference>
<reference evidence="11" key="1">
    <citation type="submission" date="2020-07" db="EMBL/GenBank/DDBJ databases">
        <title>Huge and variable diversity of episymbiotic CPR bacteria and DPANN archaea in groundwater ecosystems.</title>
        <authorList>
            <person name="He C.Y."/>
            <person name="Keren R."/>
            <person name="Whittaker M."/>
            <person name="Farag I.F."/>
            <person name="Doudna J."/>
            <person name="Cate J.H.D."/>
            <person name="Banfield J.F."/>
        </authorList>
    </citation>
    <scope>NUCLEOTIDE SEQUENCE</scope>
    <source>
        <strain evidence="11">NC_groundwater_717_Ag_S-0.2um_59_8</strain>
    </source>
</reference>
<evidence type="ECO:0000313" key="12">
    <source>
        <dbReference type="Proteomes" id="UP000741360"/>
    </source>
</evidence>